<evidence type="ECO:0008006" key="3">
    <source>
        <dbReference type="Google" id="ProtNLM"/>
    </source>
</evidence>
<reference evidence="1 2" key="1">
    <citation type="submission" date="2016-10" db="EMBL/GenBank/DDBJ databases">
        <title>The Draft Genome Sequence of Actinokineospora bangkokensis 44EHWT reveals the biosynthetic pathway of antifungal compounds Thailandins with unusual extender unit butylmalonyl-CoA.</title>
        <authorList>
            <person name="Greule A."/>
            <person name="Intra B."/>
            <person name="Flemming S."/>
            <person name="Rommel M.G."/>
            <person name="Panbangred W."/>
            <person name="Bechthold A."/>
        </authorList>
    </citation>
    <scope>NUCLEOTIDE SEQUENCE [LARGE SCALE GENOMIC DNA]</scope>
    <source>
        <strain evidence="1 2">44EHW</strain>
    </source>
</reference>
<dbReference type="STRING" id="1193682.BJP25_12155"/>
<name>A0A1Q9LR58_9PSEU</name>
<dbReference type="EMBL" id="MKQR01000007">
    <property type="protein sequence ID" value="OLR94493.1"/>
    <property type="molecule type" value="Genomic_DNA"/>
</dbReference>
<comment type="caution">
    <text evidence="1">The sequence shown here is derived from an EMBL/GenBank/DDBJ whole genome shotgun (WGS) entry which is preliminary data.</text>
</comment>
<gene>
    <name evidence="1" type="ORF">BJP25_12155</name>
</gene>
<accession>A0A1Q9LR58</accession>
<sequence length="92" mass="9425">MLGSTCTTAAYLTLSLVTQSGLEAGDIKLAAVLATATAYLSWPTLLASQLLSWTVLAASTNLGRARELPAEPALLLGAFLTMTAGLELSTPS</sequence>
<evidence type="ECO:0000313" key="1">
    <source>
        <dbReference type="EMBL" id="OLR94493.1"/>
    </source>
</evidence>
<dbReference type="RefSeq" id="WP_075973872.1">
    <property type="nucleotide sequence ID" value="NZ_MKQR01000007.1"/>
</dbReference>
<organism evidence="1 2">
    <name type="scientific">Actinokineospora bangkokensis</name>
    <dbReference type="NCBI Taxonomy" id="1193682"/>
    <lineage>
        <taxon>Bacteria</taxon>
        <taxon>Bacillati</taxon>
        <taxon>Actinomycetota</taxon>
        <taxon>Actinomycetes</taxon>
        <taxon>Pseudonocardiales</taxon>
        <taxon>Pseudonocardiaceae</taxon>
        <taxon>Actinokineospora</taxon>
    </lineage>
</organism>
<protein>
    <recommendedName>
        <fullName evidence="3">Prepilin type IV endopeptidase peptidase domain-containing protein</fullName>
    </recommendedName>
</protein>
<dbReference type="AlphaFoldDB" id="A0A1Q9LR58"/>
<evidence type="ECO:0000313" key="2">
    <source>
        <dbReference type="Proteomes" id="UP000186040"/>
    </source>
</evidence>
<keyword evidence="2" id="KW-1185">Reference proteome</keyword>
<dbReference type="Proteomes" id="UP000186040">
    <property type="component" value="Unassembled WGS sequence"/>
</dbReference>
<proteinExistence type="predicted"/>